<evidence type="ECO:0000313" key="3">
    <source>
        <dbReference type="EMBL" id="RFC62295.1"/>
    </source>
</evidence>
<feature type="domain" description="Integrase catalytic" evidence="2">
    <location>
        <begin position="18"/>
        <end position="57"/>
    </location>
</feature>
<evidence type="ECO:0000313" key="4">
    <source>
        <dbReference type="Proteomes" id="UP000264310"/>
    </source>
</evidence>
<protein>
    <recommendedName>
        <fullName evidence="2">Integrase catalytic domain-containing protein</fullName>
    </recommendedName>
</protein>
<evidence type="ECO:0000256" key="1">
    <source>
        <dbReference type="SAM" id="MobiDB-lite"/>
    </source>
</evidence>
<proteinExistence type="predicted"/>
<comment type="caution">
    <text evidence="3">The sequence shown here is derived from an EMBL/GenBank/DDBJ whole genome shotgun (WGS) entry which is preliminary data.</text>
</comment>
<evidence type="ECO:0000259" key="2">
    <source>
        <dbReference type="Pfam" id="PF13683"/>
    </source>
</evidence>
<dbReference type="Proteomes" id="UP000264310">
    <property type="component" value="Unassembled WGS sequence"/>
</dbReference>
<organism evidence="3 4">
    <name type="scientific">Fulvimarina endophytica</name>
    <dbReference type="NCBI Taxonomy" id="2293836"/>
    <lineage>
        <taxon>Bacteria</taxon>
        <taxon>Pseudomonadati</taxon>
        <taxon>Pseudomonadota</taxon>
        <taxon>Alphaproteobacteria</taxon>
        <taxon>Hyphomicrobiales</taxon>
        <taxon>Aurantimonadaceae</taxon>
        <taxon>Fulvimarina</taxon>
    </lineage>
</organism>
<gene>
    <name evidence="3" type="ORF">DYI37_17430</name>
</gene>
<dbReference type="OrthoDB" id="9809060at2"/>
<name>A0A371WZ78_9HYPH</name>
<dbReference type="AlphaFoldDB" id="A0A371WZ78"/>
<dbReference type="InterPro" id="IPR001584">
    <property type="entry name" value="Integrase_cat-core"/>
</dbReference>
<dbReference type="GO" id="GO:0015074">
    <property type="term" value="P:DNA integration"/>
    <property type="evidence" value="ECO:0007669"/>
    <property type="project" value="InterPro"/>
</dbReference>
<accession>A0A371WZ78</accession>
<feature type="region of interest" description="Disordered" evidence="1">
    <location>
        <begin position="77"/>
        <end position="98"/>
    </location>
</feature>
<keyword evidence="4" id="KW-1185">Reference proteome</keyword>
<reference evidence="3 4" key="1">
    <citation type="submission" date="2018-08" db="EMBL/GenBank/DDBJ databases">
        <title>Fulvimarina sp. 85, whole genome shotgun sequence.</title>
        <authorList>
            <person name="Tuo L."/>
        </authorList>
    </citation>
    <scope>NUCLEOTIDE SEQUENCE [LARGE SCALE GENOMIC DNA]</scope>
    <source>
        <strain evidence="3 4">85</strain>
    </source>
</reference>
<dbReference type="Pfam" id="PF13683">
    <property type="entry name" value="rve_3"/>
    <property type="match status" value="1"/>
</dbReference>
<dbReference type="EMBL" id="QURL01000008">
    <property type="protein sequence ID" value="RFC62295.1"/>
    <property type="molecule type" value="Genomic_DNA"/>
</dbReference>
<sequence length="121" mass="12660">MSATGIWSRPEHDAATSHEGLNETLFSSLVHARAALALWRADHNTAGPHSQLGWNTPAEFAATLKPRRVLVLRSADCSAPPPAAHPGSPTAGNKLSAGKNLVATSQAIPSFVTSPSFRNGD</sequence>